<evidence type="ECO:0000313" key="2">
    <source>
        <dbReference type="EMBL" id="KNF01393.1"/>
    </source>
</evidence>
<keyword evidence="3" id="KW-1185">Reference proteome</keyword>
<evidence type="ECO:0000256" key="1">
    <source>
        <dbReference type="SAM" id="SignalP"/>
    </source>
</evidence>
<proteinExistence type="predicted"/>
<organism evidence="2 3">
    <name type="scientific">Puccinia striiformis f. sp. tritici PST-78</name>
    <dbReference type="NCBI Taxonomy" id="1165861"/>
    <lineage>
        <taxon>Eukaryota</taxon>
        <taxon>Fungi</taxon>
        <taxon>Dikarya</taxon>
        <taxon>Basidiomycota</taxon>
        <taxon>Pucciniomycotina</taxon>
        <taxon>Pucciniomycetes</taxon>
        <taxon>Pucciniales</taxon>
        <taxon>Pucciniaceae</taxon>
        <taxon>Puccinia</taxon>
    </lineage>
</organism>
<dbReference type="OrthoDB" id="10597836at2759"/>
<dbReference type="EMBL" id="AJIL01000030">
    <property type="protein sequence ID" value="KNF01393.1"/>
    <property type="molecule type" value="Genomic_DNA"/>
</dbReference>
<comment type="caution">
    <text evidence="2">The sequence shown here is derived from an EMBL/GenBank/DDBJ whole genome shotgun (WGS) entry which is preliminary data.</text>
</comment>
<sequence>MKHSIFLFTLSKLFITAVTSHQFGYKKVFFGSNEAYAEYHVVRIDGKDSPDDSPFELKSFSRAGFASISHKLDTDVWFIHSGSGDKSQRVGPRSSAWIDYDKDCPWILATTNQRALLNQNQFKDILLPTVDQLKVERRSRIASGLKAIVNKTSRLLGSSSKG</sequence>
<name>A0A0L0VQ33_9BASI</name>
<dbReference type="AlphaFoldDB" id="A0A0L0VQ33"/>
<accession>A0A0L0VQ33</accession>
<keyword evidence="1" id="KW-0732">Signal</keyword>
<feature type="signal peptide" evidence="1">
    <location>
        <begin position="1"/>
        <end position="20"/>
    </location>
</feature>
<gene>
    <name evidence="2" type="ORF">PSTG_05491</name>
</gene>
<dbReference type="Proteomes" id="UP000054564">
    <property type="component" value="Unassembled WGS sequence"/>
</dbReference>
<reference evidence="3" key="1">
    <citation type="submission" date="2014-03" db="EMBL/GenBank/DDBJ databases">
        <title>The Genome Sequence of Puccinia striiformis f. sp. tritici PST-78.</title>
        <authorList>
            <consortium name="The Broad Institute Genome Sequencing Platform"/>
            <person name="Cuomo C."/>
            <person name="Hulbert S."/>
            <person name="Chen X."/>
            <person name="Walker B."/>
            <person name="Young S.K."/>
            <person name="Zeng Q."/>
            <person name="Gargeya S."/>
            <person name="Fitzgerald M."/>
            <person name="Haas B."/>
            <person name="Abouelleil A."/>
            <person name="Alvarado L."/>
            <person name="Arachchi H.M."/>
            <person name="Berlin A.M."/>
            <person name="Chapman S.B."/>
            <person name="Goldberg J."/>
            <person name="Griggs A."/>
            <person name="Gujja S."/>
            <person name="Hansen M."/>
            <person name="Howarth C."/>
            <person name="Imamovic A."/>
            <person name="Larimer J."/>
            <person name="McCowan C."/>
            <person name="Montmayeur A."/>
            <person name="Murphy C."/>
            <person name="Neiman D."/>
            <person name="Pearson M."/>
            <person name="Priest M."/>
            <person name="Roberts A."/>
            <person name="Saif S."/>
            <person name="Shea T."/>
            <person name="Sisk P."/>
            <person name="Sykes S."/>
            <person name="Wortman J."/>
            <person name="Nusbaum C."/>
            <person name="Birren B."/>
        </authorList>
    </citation>
    <scope>NUCLEOTIDE SEQUENCE [LARGE SCALE GENOMIC DNA]</scope>
    <source>
        <strain evidence="3">race PST-78</strain>
    </source>
</reference>
<feature type="chain" id="PRO_5005550318" evidence="1">
    <location>
        <begin position="21"/>
        <end position="162"/>
    </location>
</feature>
<evidence type="ECO:0000313" key="3">
    <source>
        <dbReference type="Proteomes" id="UP000054564"/>
    </source>
</evidence>
<protein>
    <submittedName>
        <fullName evidence="2">Uncharacterized protein</fullName>
    </submittedName>
</protein>